<feature type="domain" description="Transcription regulator PadR N-terminal" evidence="2">
    <location>
        <begin position="110"/>
        <end position="178"/>
    </location>
</feature>
<dbReference type="SUPFAM" id="SSF46785">
    <property type="entry name" value="Winged helix' DNA-binding domain"/>
    <property type="match status" value="1"/>
</dbReference>
<dbReference type="Pfam" id="PF03551">
    <property type="entry name" value="PadR"/>
    <property type="match status" value="1"/>
</dbReference>
<feature type="compositionally biased region" description="Basic and acidic residues" evidence="1">
    <location>
        <begin position="14"/>
        <end position="38"/>
    </location>
</feature>
<dbReference type="RefSeq" id="WP_212533093.1">
    <property type="nucleotide sequence ID" value="NZ_JAGSOG010000312.1"/>
</dbReference>
<proteinExistence type="predicted"/>
<reference evidence="3" key="1">
    <citation type="submission" date="2021-04" db="EMBL/GenBank/DDBJ databases">
        <title>Genome based classification of Actinospica acidithermotolerans sp. nov., an actinobacterium isolated from an Indonesian hot spring.</title>
        <authorList>
            <person name="Kusuma A.B."/>
            <person name="Putra K.E."/>
            <person name="Nafisah S."/>
            <person name="Loh J."/>
            <person name="Nouioui I."/>
            <person name="Goodfellow M."/>
        </authorList>
    </citation>
    <scope>NUCLEOTIDE SEQUENCE</scope>
    <source>
        <strain evidence="3">CSCA 57</strain>
    </source>
</reference>
<sequence>MKNTRFYEGLEGPGPERRGRRPDERRRGDGRGRPEPGRHMHGPFGRPQFPGEEEGFGPFAGRGRGGHHHGPGFPPPGFGPGLDLDLGFGPRGRGGRGRGRAGRGDVRAAIISLLSEEPRNGYQIIQEINERTGGLWRVSSGSVYPAISQLEDEGLIEPTDGAGRKLFALTAAGREHAERNAEQLSQLWQIGEQGTRFGEFLQYRDLIGQLVAAIRQVNEVGSAAQREEAKQVLVRTRQSLYKILAAEAESPAGQDPEPADEL</sequence>
<keyword evidence="4" id="KW-1185">Reference proteome</keyword>
<gene>
    <name evidence="3" type="ORF">KDL01_35560</name>
</gene>
<dbReference type="InterPro" id="IPR036388">
    <property type="entry name" value="WH-like_DNA-bd_sf"/>
</dbReference>
<dbReference type="PANTHER" id="PTHR43252:SF2">
    <property type="entry name" value="TRANSCRIPTION REGULATOR, PADR-LIKE FAMILY"/>
    <property type="match status" value="1"/>
</dbReference>
<dbReference type="Proteomes" id="UP000675781">
    <property type="component" value="Unassembled WGS sequence"/>
</dbReference>
<dbReference type="EMBL" id="JAGSOG010000312">
    <property type="protein sequence ID" value="MBR7838640.1"/>
    <property type="molecule type" value="Genomic_DNA"/>
</dbReference>
<evidence type="ECO:0000259" key="2">
    <source>
        <dbReference type="Pfam" id="PF03551"/>
    </source>
</evidence>
<accession>A0A941EUN1</accession>
<dbReference type="InterPro" id="IPR036390">
    <property type="entry name" value="WH_DNA-bd_sf"/>
</dbReference>
<name>A0A941EUN1_9ACTN</name>
<evidence type="ECO:0000313" key="3">
    <source>
        <dbReference type="EMBL" id="MBR7838640.1"/>
    </source>
</evidence>
<dbReference type="InterPro" id="IPR005149">
    <property type="entry name" value="Tscrpt_reg_PadR_N"/>
</dbReference>
<evidence type="ECO:0000256" key="1">
    <source>
        <dbReference type="SAM" id="MobiDB-lite"/>
    </source>
</evidence>
<evidence type="ECO:0000313" key="4">
    <source>
        <dbReference type="Proteomes" id="UP000675781"/>
    </source>
</evidence>
<feature type="region of interest" description="Disordered" evidence="1">
    <location>
        <begin position="1"/>
        <end position="83"/>
    </location>
</feature>
<organism evidence="3 4">
    <name type="scientific">Actinospica durhamensis</name>
    <dbReference type="NCBI Taxonomy" id="1508375"/>
    <lineage>
        <taxon>Bacteria</taxon>
        <taxon>Bacillati</taxon>
        <taxon>Actinomycetota</taxon>
        <taxon>Actinomycetes</taxon>
        <taxon>Catenulisporales</taxon>
        <taxon>Actinospicaceae</taxon>
        <taxon>Actinospica</taxon>
    </lineage>
</organism>
<dbReference type="InterPro" id="IPR011991">
    <property type="entry name" value="ArsR-like_HTH"/>
</dbReference>
<dbReference type="PANTHER" id="PTHR43252">
    <property type="entry name" value="TRANSCRIPTIONAL REGULATOR YQJI"/>
    <property type="match status" value="1"/>
</dbReference>
<feature type="compositionally biased region" description="Low complexity" evidence="1">
    <location>
        <begin position="42"/>
        <end position="57"/>
    </location>
</feature>
<dbReference type="CDD" id="cd00090">
    <property type="entry name" value="HTH_ARSR"/>
    <property type="match status" value="1"/>
</dbReference>
<protein>
    <submittedName>
        <fullName evidence="3">PadR family transcriptional regulator</fullName>
    </submittedName>
</protein>
<comment type="caution">
    <text evidence="3">The sequence shown here is derived from an EMBL/GenBank/DDBJ whole genome shotgun (WGS) entry which is preliminary data.</text>
</comment>
<dbReference type="AlphaFoldDB" id="A0A941EUN1"/>
<dbReference type="Gene3D" id="1.10.10.10">
    <property type="entry name" value="Winged helix-like DNA-binding domain superfamily/Winged helix DNA-binding domain"/>
    <property type="match status" value="1"/>
</dbReference>